<name>A0A0S4MK23_ECHMU</name>
<dbReference type="GO" id="GO:0016301">
    <property type="term" value="F:kinase activity"/>
    <property type="evidence" value="ECO:0007669"/>
    <property type="project" value="UniProtKB-KW"/>
</dbReference>
<dbReference type="EMBL" id="LN902845">
    <property type="protein sequence ID" value="CUT99087.1"/>
    <property type="molecule type" value="Genomic_DNA"/>
</dbReference>
<proteinExistence type="predicted"/>
<evidence type="ECO:0000313" key="2">
    <source>
        <dbReference type="Proteomes" id="UP000017246"/>
    </source>
</evidence>
<evidence type="ECO:0000313" key="1">
    <source>
        <dbReference type="EMBL" id="CUT99087.1"/>
    </source>
</evidence>
<reference evidence="1" key="1">
    <citation type="journal article" date="2013" name="Nature">
        <title>The genomes of four tapeworm species reveal adaptations to parasitism.</title>
        <authorList>
            <person name="Tsai I.J."/>
            <person name="Zarowiecki M."/>
            <person name="Holroyd N."/>
            <person name="Garciarrubio A."/>
            <person name="Sanchez-Flores A."/>
            <person name="Brooks K.L."/>
            <person name="Tracey A."/>
            <person name="Bobes R.J."/>
            <person name="Fragoso G."/>
            <person name="Sciutto E."/>
            <person name="Aslett M."/>
            <person name="Beasley H."/>
            <person name="Bennett H.M."/>
            <person name="Cai J."/>
            <person name="Camicia F."/>
            <person name="Clark R."/>
            <person name="Cucher M."/>
            <person name="De Silva N."/>
            <person name="Day T.A."/>
            <person name="Deplazes P."/>
            <person name="Estrada K."/>
            <person name="Fernandez C."/>
            <person name="Holland P.W."/>
            <person name="Hou J."/>
            <person name="Hu S."/>
            <person name="Huckvale T."/>
            <person name="Hung S.S."/>
            <person name="Kamenetzky L."/>
            <person name="Keane J.A."/>
            <person name="Kiss F."/>
            <person name="Koziol U."/>
            <person name="Lambert O."/>
            <person name="Liu K."/>
            <person name="Luo X."/>
            <person name="Luo Y."/>
            <person name="Macchiaroli N."/>
            <person name="Nichol S."/>
            <person name="Paps J."/>
            <person name="Parkinson J."/>
            <person name="Pouchkina-Stantcheva N."/>
            <person name="Riddiford N."/>
            <person name="Rosenzvit M."/>
            <person name="Salinas G."/>
            <person name="Wasmuth J.D."/>
            <person name="Zamanian M."/>
            <person name="Zheng Y."/>
            <person name="Cai X."/>
            <person name="Soberon X."/>
            <person name="Olson P.D."/>
            <person name="Laclette J.P."/>
            <person name="Brehm K."/>
            <person name="Berriman M."/>
            <person name="Garciarrubio A."/>
            <person name="Bobes R.J."/>
            <person name="Fragoso G."/>
            <person name="Sanchez-Flores A."/>
            <person name="Estrada K."/>
            <person name="Cevallos M.A."/>
            <person name="Morett E."/>
            <person name="Gonzalez V."/>
            <person name="Portillo T."/>
            <person name="Ochoa-Leyva A."/>
            <person name="Jose M.V."/>
            <person name="Sciutto E."/>
            <person name="Landa A."/>
            <person name="Jimenez L."/>
            <person name="Valdes V."/>
            <person name="Carrero J.C."/>
            <person name="Larralde C."/>
            <person name="Morales-Montor J."/>
            <person name="Limon-Lason J."/>
            <person name="Soberon X."/>
            <person name="Laclette J.P."/>
        </authorList>
    </citation>
    <scope>NUCLEOTIDE SEQUENCE [LARGE SCALE GENOMIC DNA]</scope>
</reference>
<keyword evidence="1" id="KW-0418">Kinase</keyword>
<dbReference type="AlphaFoldDB" id="A0A0S4MK23"/>
<dbReference type="Proteomes" id="UP000017246">
    <property type="component" value="Unassembled WGS sequence"/>
</dbReference>
<keyword evidence="2" id="KW-1185">Reference proteome</keyword>
<protein>
    <submittedName>
        <fullName evidence="1">S phase kinase associated protein SKR 1</fullName>
    </submittedName>
</protein>
<accession>A0A0S4MK23</accession>
<keyword evidence="1" id="KW-0808">Transferase</keyword>
<organism evidence="1 2">
    <name type="scientific">Echinococcus multilocularis</name>
    <name type="common">Fox tapeworm</name>
    <dbReference type="NCBI Taxonomy" id="6211"/>
    <lineage>
        <taxon>Eukaryota</taxon>
        <taxon>Metazoa</taxon>
        <taxon>Spiralia</taxon>
        <taxon>Lophotrochozoa</taxon>
        <taxon>Platyhelminthes</taxon>
        <taxon>Cestoda</taxon>
        <taxon>Eucestoda</taxon>
        <taxon>Cyclophyllidea</taxon>
        <taxon>Taeniidae</taxon>
        <taxon>Echinococcus</taxon>
    </lineage>
</organism>
<reference evidence="1" key="2">
    <citation type="submission" date="2015-11" db="EMBL/GenBank/DDBJ databases">
        <authorList>
            <person name="Zhang Y."/>
            <person name="Guo Z."/>
        </authorList>
    </citation>
    <scope>NUCLEOTIDE SEQUENCE</scope>
</reference>
<sequence>MDRTAWPRYFYAEKISLHRFTQLLDFSETKISAQVPSGCTSAARPWVQVLNPPLRLWVTECSVLELPLGAIASGSCRVNKRIFWLKNQSYFGKYLDLFNLDLFLCIKTPIQGEIGRAGAPPLHVRWAAWPLGRVGSPKSFCTSAIDALPECQVYSRLWESL</sequence>